<protein>
    <recommendedName>
        <fullName evidence="1">SGNH hydrolase-type esterase domain-containing protein</fullName>
    </recommendedName>
</protein>
<dbReference type="SUPFAM" id="SSF52266">
    <property type="entry name" value="SGNH hydrolase"/>
    <property type="match status" value="1"/>
</dbReference>
<comment type="caution">
    <text evidence="2">The sequence shown here is derived from an EMBL/GenBank/DDBJ whole genome shotgun (WGS) entry which is preliminary data.</text>
</comment>
<sequence length="264" mass="28665">MLETLSGILGLLRLSTPDVDSQVKLRIMPLGDSITAFTCWRTLLWDTLRDAHATGGIEFVGSTDSNTEACVSTGVWDHHHEGHGGFTAVDIAANNLVGWLAAAKPDVVMFMLGTNDITHRHNMSVIIDAYTEMVGQMRDSNEGMRIIVDLLIPLSGNNAGVVALNELILPWAKALNSTDSPIYIADMNTGFADSDERDGIHPNAEGDRKISGRLYPILLQIIKQNGEASNALEYLAGYINGVLDEDGDGDFDGGEDEDEDEYDD</sequence>
<dbReference type="Pfam" id="PF13472">
    <property type="entry name" value="Lipase_GDSL_2"/>
    <property type="match status" value="1"/>
</dbReference>
<keyword evidence="3" id="KW-1185">Reference proteome</keyword>
<dbReference type="PANTHER" id="PTHR30383">
    <property type="entry name" value="THIOESTERASE 1/PROTEASE 1/LYSOPHOSPHOLIPASE L1"/>
    <property type="match status" value="1"/>
</dbReference>
<dbReference type="AlphaFoldDB" id="A0A8H8R5U8"/>
<dbReference type="GeneID" id="41982696"/>
<dbReference type="RefSeq" id="XP_031007871.1">
    <property type="nucleotide sequence ID" value="XM_031147474.1"/>
</dbReference>
<dbReference type="OrthoDB" id="2119228at2759"/>
<gene>
    <name evidence="2" type="ORF">LHYA1_G002498</name>
</gene>
<dbReference type="Gene3D" id="3.40.50.1110">
    <property type="entry name" value="SGNH hydrolase"/>
    <property type="match status" value="1"/>
</dbReference>
<reference evidence="2 3" key="1">
    <citation type="submission" date="2018-05" db="EMBL/GenBank/DDBJ databases">
        <title>Genome sequencing and assembly of the regulated plant pathogen Lachnellula willkommii and related sister species for the development of diagnostic species identification markers.</title>
        <authorList>
            <person name="Giroux E."/>
            <person name="Bilodeau G."/>
        </authorList>
    </citation>
    <scope>NUCLEOTIDE SEQUENCE [LARGE SCALE GENOMIC DNA]</scope>
    <source>
        <strain evidence="2 3">CBS 185.66</strain>
    </source>
</reference>
<accession>A0A8H8R5U8</accession>
<dbReference type="GO" id="GO:0004622">
    <property type="term" value="F:phosphatidylcholine lysophospholipase activity"/>
    <property type="evidence" value="ECO:0007669"/>
    <property type="project" value="TreeGrafter"/>
</dbReference>
<evidence type="ECO:0000313" key="3">
    <source>
        <dbReference type="Proteomes" id="UP000431533"/>
    </source>
</evidence>
<evidence type="ECO:0000313" key="2">
    <source>
        <dbReference type="EMBL" id="TVY29083.1"/>
    </source>
</evidence>
<dbReference type="EMBL" id="QGMH01000022">
    <property type="protein sequence ID" value="TVY29083.1"/>
    <property type="molecule type" value="Genomic_DNA"/>
</dbReference>
<name>A0A8H8R5U8_9HELO</name>
<dbReference type="InterPro" id="IPR013830">
    <property type="entry name" value="SGNH_hydro"/>
</dbReference>
<dbReference type="InterPro" id="IPR051532">
    <property type="entry name" value="Ester_Hydrolysis_Enzymes"/>
</dbReference>
<dbReference type="InterPro" id="IPR036514">
    <property type="entry name" value="SGNH_hydro_sf"/>
</dbReference>
<dbReference type="PANTHER" id="PTHR30383:SF2">
    <property type="entry name" value="CELLULOSE-BINDING PROTEIN"/>
    <property type="match status" value="1"/>
</dbReference>
<evidence type="ECO:0000259" key="1">
    <source>
        <dbReference type="Pfam" id="PF13472"/>
    </source>
</evidence>
<dbReference type="CDD" id="cd01833">
    <property type="entry name" value="XynB_like"/>
    <property type="match status" value="1"/>
</dbReference>
<proteinExistence type="predicted"/>
<dbReference type="Proteomes" id="UP000431533">
    <property type="component" value="Unassembled WGS sequence"/>
</dbReference>
<feature type="domain" description="SGNH hydrolase-type esterase" evidence="1">
    <location>
        <begin position="30"/>
        <end position="208"/>
    </location>
</feature>
<organism evidence="2 3">
    <name type="scientific">Lachnellula hyalina</name>
    <dbReference type="NCBI Taxonomy" id="1316788"/>
    <lineage>
        <taxon>Eukaryota</taxon>
        <taxon>Fungi</taxon>
        <taxon>Dikarya</taxon>
        <taxon>Ascomycota</taxon>
        <taxon>Pezizomycotina</taxon>
        <taxon>Leotiomycetes</taxon>
        <taxon>Helotiales</taxon>
        <taxon>Lachnaceae</taxon>
        <taxon>Lachnellula</taxon>
    </lineage>
</organism>